<evidence type="ECO:0000313" key="8">
    <source>
        <dbReference type="Proteomes" id="UP000054383"/>
    </source>
</evidence>
<dbReference type="Proteomes" id="UP000054383">
    <property type="component" value="Unassembled WGS sequence"/>
</dbReference>
<dbReference type="STRING" id="28573.A0A0U1LUJ9"/>
<dbReference type="CDD" id="cd00067">
    <property type="entry name" value="GAL4"/>
    <property type="match status" value="1"/>
</dbReference>
<accession>A0A0U1LUJ9</accession>
<dbReference type="PROSITE" id="PS00463">
    <property type="entry name" value="ZN2_CY6_FUNGAL_1"/>
    <property type="match status" value="1"/>
</dbReference>
<feature type="domain" description="Zn(2)-C6 fungal-type" evidence="6">
    <location>
        <begin position="20"/>
        <end position="55"/>
    </location>
</feature>
<dbReference type="OMA" id="CERIDYF"/>
<dbReference type="PROSITE" id="PS50048">
    <property type="entry name" value="ZN2_CY6_FUNGAL_2"/>
    <property type="match status" value="1"/>
</dbReference>
<keyword evidence="1" id="KW-0805">Transcription regulation</keyword>
<dbReference type="SMART" id="SM00066">
    <property type="entry name" value="GAL4"/>
    <property type="match status" value="1"/>
</dbReference>
<gene>
    <name evidence="7" type="ORF">PISL3812_03918</name>
</gene>
<evidence type="ECO:0000256" key="3">
    <source>
        <dbReference type="ARBA" id="ARBA00023163"/>
    </source>
</evidence>
<feature type="region of interest" description="Disordered" evidence="5">
    <location>
        <begin position="544"/>
        <end position="570"/>
    </location>
</feature>
<dbReference type="Gene3D" id="4.10.240.10">
    <property type="entry name" value="Zn(2)-C6 fungal-type DNA-binding domain"/>
    <property type="match status" value="1"/>
</dbReference>
<dbReference type="InterPro" id="IPR001138">
    <property type="entry name" value="Zn2Cys6_DnaBD"/>
</dbReference>
<dbReference type="GO" id="GO:0003677">
    <property type="term" value="F:DNA binding"/>
    <property type="evidence" value="ECO:0007669"/>
    <property type="project" value="UniProtKB-KW"/>
</dbReference>
<evidence type="ECO:0000256" key="5">
    <source>
        <dbReference type="SAM" id="MobiDB-lite"/>
    </source>
</evidence>
<evidence type="ECO:0000313" key="7">
    <source>
        <dbReference type="EMBL" id="CRG86905.1"/>
    </source>
</evidence>
<dbReference type="AlphaFoldDB" id="A0A0U1LUJ9"/>
<proteinExistence type="predicted"/>
<dbReference type="InterPro" id="IPR036864">
    <property type="entry name" value="Zn2-C6_fun-type_DNA-bd_sf"/>
</dbReference>
<dbReference type="SUPFAM" id="SSF57701">
    <property type="entry name" value="Zn2/Cys6 DNA-binding domain"/>
    <property type="match status" value="1"/>
</dbReference>
<evidence type="ECO:0000259" key="6">
    <source>
        <dbReference type="PROSITE" id="PS50048"/>
    </source>
</evidence>
<evidence type="ECO:0000256" key="2">
    <source>
        <dbReference type="ARBA" id="ARBA00023125"/>
    </source>
</evidence>
<dbReference type="EMBL" id="CVMT01000003">
    <property type="protein sequence ID" value="CRG86905.1"/>
    <property type="molecule type" value="Genomic_DNA"/>
</dbReference>
<evidence type="ECO:0000256" key="4">
    <source>
        <dbReference type="ARBA" id="ARBA00023242"/>
    </source>
</evidence>
<organism evidence="7 8">
    <name type="scientific">Talaromyces islandicus</name>
    <name type="common">Penicillium islandicum</name>
    <dbReference type="NCBI Taxonomy" id="28573"/>
    <lineage>
        <taxon>Eukaryota</taxon>
        <taxon>Fungi</taxon>
        <taxon>Dikarya</taxon>
        <taxon>Ascomycota</taxon>
        <taxon>Pezizomycotina</taxon>
        <taxon>Eurotiomycetes</taxon>
        <taxon>Eurotiomycetidae</taxon>
        <taxon>Eurotiales</taxon>
        <taxon>Trichocomaceae</taxon>
        <taxon>Talaromyces</taxon>
        <taxon>Talaromyces sect. Islandici</taxon>
    </lineage>
</organism>
<dbReference type="PANTHER" id="PTHR47840:SF1">
    <property type="entry name" value="ZN(II)2CYS6 TRANSCRIPTION FACTOR (EUROFUNG)"/>
    <property type="match status" value="1"/>
</dbReference>
<dbReference type="GO" id="GO:0008270">
    <property type="term" value="F:zinc ion binding"/>
    <property type="evidence" value="ECO:0007669"/>
    <property type="project" value="InterPro"/>
</dbReference>
<name>A0A0U1LUJ9_TALIS</name>
<dbReference type="Pfam" id="PF00172">
    <property type="entry name" value="Zn_clus"/>
    <property type="match status" value="1"/>
</dbReference>
<keyword evidence="8" id="KW-1185">Reference proteome</keyword>
<keyword evidence="3" id="KW-0804">Transcription</keyword>
<keyword evidence="4" id="KW-0539">Nucleus</keyword>
<dbReference type="PANTHER" id="PTHR47840">
    <property type="entry name" value="ZN(II)2CYS6 TRANSCRIPTION FACTOR (EUROFUNG)-RELATED"/>
    <property type="match status" value="1"/>
</dbReference>
<feature type="compositionally biased region" description="Basic and acidic residues" evidence="5">
    <location>
        <begin position="545"/>
        <end position="561"/>
    </location>
</feature>
<sequence>MDDPLHRPLKTRKVRKGTRSCWECKRRKVRCSLSTSSDNAATCLACRRRRTPCVSQEFSQDYAPSAAVSPATPTVHSTEPSGLLSPISCSSAIKEPDLVHGVSISAGISKKLHDALPSRHDMEIIWQALSLWPLIIAQMDARSRDDVVIDEKHLRREFAQVPEQDAHPTTLGRYLIVLVLVLQEIRDTNRNFEISEPVPTVMNRIVGAVNTYLLSNECLSGTIEGIRCVLLEGIYHANNGNARLAWLRFRRALNLGQLLGIHRLGYSGDNSTQSLKSQYLWFRLVYFDSFYSMMLGVPQGCVDPSMRSKSPFAHLPGLTHLERTHVQVVIRIIERDTRFSFAEEFEITRDINKQLLQAARDLASEFWLPFSPDVTSNDNLSPDAECKEIMKLVDVLHHYTLVTQLHLPYILTPSSRNTSYEYSKSACIHATREILLRFTMILNVKRLKFYCKRIDYFVLIAATTLLLIYLDSHDQSKKTSHFILTEHQRLTDRTIIKQTLTFLENSSAEGYEQSYGKGLNLLLCLLSIEAEAASGQAFVISADMSQDHHHQQRKNAEDFDHQSNGNSKDSISVNLPYLGVVRITRQAGNHSQMANMSQLLYPSNNTNVSGEETVNTSGPLYDSHDLGTDTQLDWPSFQDLDLAFFDSLVTGGNMDVLATSEA</sequence>
<dbReference type="CDD" id="cd12148">
    <property type="entry name" value="fungal_TF_MHR"/>
    <property type="match status" value="1"/>
</dbReference>
<reference evidence="7 8" key="1">
    <citation type="submission" date="2015-04" db="EMBL/GenBank/DDBJ databases">
        <authorList>
            <person name="Syromyatnikov M.Y."/>
            <person name="Popov V.N."/>
        </authorList>
    </citation>
    <scope>NUCLEOTIDE SEQUENCE [LARGE SCALE GENOMIC DNA]</scope>
    <source>
        <strain evidence="7">WF-38-12</strain>
    </source>
</reference>
<dbReference type="GO" id="GO:0000981">
    <property type="term" value="F:DNA-binding transcription factor activity, RNA polymerase II-specific"/>
    <property type="evidence" value="ECO:0007669"/>
    <property type="project" value="InterPro"/>
</dbReference>
<evidence type="ECO:0000256" key="1">
    <source>
        <dbReference type="ARBA" id="ARBA00023015"/>
    </source>
</evidence>
<protein>
    <recommendedName>
        <fullName evidence="6">Zn(2)-C6 fungal-type domain-containing protein</fullName>
    </recommendedName>
</protein>
<dbReference type="OrthoDB" id="5392779at2759"/>
<keyword evidence="2" id="KW-0238">DNA-binding</keyword>